<dbReference type="AlphaFoldDB" id="A0A1Y0I698"/>
<dbReference type="NCBIfam" id="TIGR02523">
    <property type="entry name" value="type_IV_pilV"/>
    <property type="match status" value="1"/>
</dbReference>
<dbReference type="NCBIfam" id="TIGR02532">
    <property type="entry name" value="IV_pilin_GFxxxE"/>
    <property type="match status" value="1"/>
</dbReference>
<dbReference type="Proteomes" id="UP000196027">
    <property type="component" value="Chromosome"/>
</dbReference>
<evidence type="ECO:0000256" key="1">
    <source>
        <dbReference type="SAM" id="Phobius"/>
    </source>
</evidence>
<dbReference type="InterPro" id="IPR013362">
    <property type="entry name" value="Pilus_4_PilV"/>
</dbReference>
<sequence>MNLDKYKVHKYVMIQPSSGRAQSGGFTLLEVLITVILLAIGLLGFASLQVASVNNNLDAFYKSQATIIAQDMASRIHINKSYANWDNRAPTKGTAASAVTVEGNLGDLNLYINNSAAQLKTGHVCSASNPAAFHPSDPVLNCRNLGVADPVSPTACDEQEMAAFDVWEVCRAADEALPEGRVHVRCQDKAGISFTSGGTTQINPRNIEFDSNHRYFDPEQDPPVLLTGTDTDACSPGSLYTIYVSWRRAQPKTGNATTTTADDVEKDLVSNNTNYRCSVDLGFTQASTDSSEYRDCVALDLVP</sequence>
<dbReference type="KEGG" id="ome:OLMES_0831"/>
<proteinExistence type="predicted"/>
<name>A0A1Y0I698_9GAMM</name>
<keyword evidence="3" id="KW-1185">Reference proteome</keyword>
<accession>A0A1Y0I698</accession>
<dbReference type="RefSeq" id="WP_232465255.1">
    <property type="nucleotide sequence ID" value="NZ_CP021425.1"/>
</dbReference>
<evidence type="ECO:0000313" key="2">
    <source>
        <dbReference type="EMBL" id="ARU54923.1"/>
    </source>
</evidence>
<evidence type="ECO:0000313" key="3">
    <source>
        <dbReference type="Proteomes" id="UP000196027"/>
    </source>
</evidence>
<keyword evidence="1" id="KW-0472">Membrane</keyword>
<feature type="transmembrane region" description="Helical" evidence="1">
    <location>
        <begin position="21"/>
        <end position="46"/>
    </location>
</feature>
<keyword evidence="1" id="KW-1133">Transmembrane helix</keyword>
<dbReference type="InterPro" id="IPR012902">
    <property type="entry name" value="N_methyl_site"/>
</dbReference>
<organism evidence="2 3">
    <name type="scientific">Oleiphilus messinensis</name>
    <dbReference type="NCBI Taxonomy" id="141451"/>
    <lineage>
        <taxon>Bacteria</taxon>
        <taxon>Pseudomonadati</taxon>
        <taxon>Pseudomonadota</taxon>
        <taxon>Gammaproteobacteria</taxon>
        <taxon>Oceanospirillales</taxon>
        <taxon>Oleiphilaceae</taxon>
        <taxon>Oleiphilus</taxon>
    </lineage>
</organism>
<gene>
    <name evidence="2" type="ORF">OLMES_0831</name>
</gene>
<dbReference type="EMBL" id="CP021425">
    <property type="protein sequence ID" value="ARU54923.1"/>
    <property type="molecule type" value="Genomic_DNA"/>
</dbReference>
<reference evidence="2 3" key="1">
    <citation type="submission" date="2017-05" db="EMBL/GenBank/DDBJ databases">
        <title>Genomic insights into alkan degradation activity of Oleiphilus messinensis.</title>
        <authorList>
            <person name="Kozyavkin S.A."/>
            <person name="Slesarev A.I."/>
            <person name="Golyshin P.N."/>
            <person name="Korzhenkov A."/>
            <person name="Golyshina O.N."/>
            <person name="Toshchakov S.V."/>
        </authorList>
    </citation>
    <scope>NUCLEOTIDE SEQUENCE [LARGE SCALE GENOMIC DNA]</scope>
    <source>
        <strain evidence="2 3">ME102</strain>
    </source>
</reference>
<protein>
    <submittedName>
        <fullName evidence="2">Type IV pilus modification protein PilV</fullName>
    </submittedName>
</protein>
<keyword evidence="1" id="KW-0812">Transmembrane</keyword>
<dbReference type="Pfam" id="PF07963">
    <property type="entry name" value="N_methyl"/>
    <property type="match status" value="1"/>
</dbReference>